<reference evidence="2 3" key="1">
    <citation type="journal article" date="2021" name="Comput. Struct. Biotechnol. J.">
        <title>De novo genome assembly of the potent medicinal plant Rehmannia glutinosa using nanopore technology.</title>
        <authorList>
            <person name="Ma L."/>
            <person name="Dong C."/>
            <person name="Song C."/>
            <person name="Wang X."/>
            <person name="Zheng X."/>
            <person name="Niu Y."/>
            <person name="Chen S."/>
            <person name="Feng W."/>
        </authorList>
    </citation>
    <scope>NUCLEOTIDE SEQUENCE [LARGE SCALE GENOMIC DNA]</scope>
    <source>
        <strain evidence="2">DH-2019</strain>
    </source>
</reference>
<dbReference type="SUPFAM" id="SSF53756">
    <property type="entry name" value="UDP-Glycosyltransferase/glycogen phosphorylase"/>
    <property type="match status" value="1"/>
</dbReference>
<evidence type="ECO:0008006" key="4">
    <source>
        <dbReference type="Google" id="ProtNLM"/>
    </source>
</evidence>
<dbReference type="PANTHER" id="PTHR11926">
    <property type="entry name" value="GLUCOSYL/GLUCURONOSYL TRANSFERASES"/>
    <property type="match status" value="1"/>
</dbReference>
<evidence type="ECO:0000313" key="3">
    <source>
        <dbReference type="Proteomes" id="UP001318860"/>
    </source>
</evidence>
<evidence type="ECO:0000256" key="1">
    <source>
        <dbReference type="ARBA" id="ARBA00009995"/>
    </source>
</evidence>
<dbReference type="Gene3D" id="3.40.50.2000">
    <property type="entry name" value="Glycogen Phosphorylase B"/>
    <property type="match status" value="3"/>
</dbReference>
<keyword evidence="3" id="KW-1185">Reference proteome</keyword>
<proteinExistence type="inferred from homology"/>
<protein>
    <recommendedName>
        <fullName evidence="4">UDP-glycosyltransferase</fullName>
    </recommendedName>
</protein>
<accession>A0ABR0X5T8</accession>
<dbReference type="PANTHER" id="PTHR11926:SF1412">
    <property type="entry name" value="UDP-GLYCOSYLTRANSFERASE 83A1-LIKE"/>
    <property type="match status" value="1"/>
</dbReference>
<name>A0ABR0X5T8_REHGL</name>
<sequence>MPVLSHSPRPRVSITIPRPLPSPIRAPLPTLVVSVHERLSDLPSPPTSLIQVRDRHVAAYSQPIQILAQGHVIPMLEFSRWLAKHGIKVTFVNTEFNHKRILKSLSESDNIREVLTMVSIPDGMEPWEDRRDLAKITEAIFRVPPVKLESLIVKINEEEGGDKITCVIADATMAWALEVAEKLGIRRAAFWTAAAAVLAVSLNIPKLISDGIMDGDGPLLATNRLGKSAGYFWSEDSACLAWLDQQPTNSVIYAAFGSCTTFDQAQFEEVALGLELTNRPFMWVVRQDMIADVDYAYPKGFKRQSAQQRANCKLGSSATSFISSLCRLLHKPLRLEFYHRGRCQWSPFHMLALFCGSVKLTRHTFVMSGRLDYDYAKMKVESSEKRK</sequence>
<dbReference type="Proteomes" id="UP001318860">
    <property type="component" value="Unassembled WGS sequence"/>
</dbReference>
<evidence type="ECO:0000313" key="2">
    <source>
        <dbReference type="EMBL" id="KAK6155023.1"/>
    </source>
</evidence>
<dbReference type="EMBL" id="JABTTQ020000005">
    <property type="protein sequence ID" value="KAK6155023.1"/>
    <property type="molecule type" value="Genomic_DNA"/>
</dbReference>
<organism evidence="2 3">
    <name type="scientific">Rehmannia glutinosa</name>
    <name type="common">Chinese foxglove</name>
    <dbReference type="NCBI Taxonomy" id="99300"/>
    <lineage>
        <taxon>Eukaryota</taxon>
        <taxon>Viridiplantae</taxon>
        <taxon>Streptophyta</taxon>
        <taxon>Embryophyta</taxon>
        <taxon>Tracheophyta</taxon>
        <taxon>Spermatophyta</taxon>
        <taxon>Magnoliopsida</taxon>
        <taxon>eudicotyledons</taxon>
        <taxon>Gunneridae</taxon>
        <taxon>Pentapetalae</taxon>
        <taxon>asterids</taxon>
        <taxon>lamiids</taxon>
        <taxon>Lamiales</taxon>
        <taxon>Orobanchaceae</taxon>
        <taxon>Rehmannieae</taxon>
        <taxon>Rehmannia</taxon>
    </lineage>
</organism>
<comment type="similarity">
    <text evidence="1">Belongs to the UDP-glycosyltransferase family.</text>
</comment>
<gene>
    <name evidence="2" type="ORF">DH2020_009271</name>
</gene>
<comment type="caution">
    <text evidence="2">The sequence shown here is derived from an EMBL/GenBank/DDBJ whole genome shotgun (WGS) entry which is preliminary data.</text>
</comment>